<sequence length="644" mass="70321">MDRGVCGTSIVVCDMRGPRRAHSAQFLMEIGYVYSLAWNFAAYVILVKDRRHRYKLTWVLKSQGALSKFEHFNLFSVSQICDKKNKVLFTDTDCLVLKEDFQLPDESQVQKHPWMNPPDGHKRMLMELQNKSTSTKEVCLMVTSQGYTHFKTDTPAGTQKTNINAGPSSSNGPSVMKRNADYVEELAKLQRQEYEAKDAAARYGYLFSQATAEILCQAEAEIRNQGVSAVRDPAGIDSAVRDPAGIDSAVRDTAAIDSAGGVSAGSPSAGSDPAGGNPADSFQPAGSFEPAAESNPAVSSSVSADFITLYADESTLSLLATMQEENATVHQPASMETYPFTWQTCNKGQDGFFEEQAGCRRKSCKNKAGCLHMDTDKRRAMNMNEALIDISSSTSSLYSRLSAFLLQHNYKDVLLTRHCTSRIRFQDILVGESVRTATTPMSARPHGKMETDPSSDLVLVPTSNTPLTSSSECSQKISSTGIHTVGKSPISLGRRLISCSVRMQTILLHLLQTDYVAAASCCAQRTKHIEIRHHFIRDANEKNLIQVLKIHTNDNVADLLTKAFDGPRFEYLLVHIGMLKPSSELGEVVILSAGRLVSAGRTMVLLVVILSAGRLVSAGRTMILLVVILPAGCFVFAGSYGLCC</sequence>
<evidence type="ECO:0000256" key="2">
    <source>
        <dbReference type="SAM" id="Phobius"/>
    </source>
</evidence>
<protein>
    <submittedName>
        <fullName evidence="3">Uncharacterized protein</fullName>
    </submittedName>
</protein>
<name>A0ABQ5E310_9ASTR</name>
<comment type="caution">
    <text evidence="3">The sequence shown here is derived from an EMBL/GenBank/DDBJ whole genome shotgun (WGS) entry which is preliminary data.</text>
</comment>
<feature type="compositionally biased region" description="Polar residues" evidence="1">
    <location>
        <begin position="155"/>
        <end position="173"/>
    </location>
</feature>
<keyword evidence="4" id="KW-1185">Reference proteome</keyword>
<evidence type="ECO:0000256" key="1">
    <source>
        <dbReference type="SAM" id="MobiDB-lite"/>
    </source>
</evidence>
<keyword evidence="2" id="KW-1133">Transmembrane helix</keyword>
<feature type="region of interest" description="Disordered" evidence="1">
    <location>
        <begin position="258"/>
        <end position="296"/>
    </location>
</feature>
<dbReference type="Proteomes" id="UP001151760">
    <property type="component" value="Unassembled WGS sequence"/>
</dbReference>
<feature type="transmembrane region" description="Helical" evidence="2">
    <location>
        <begin position="622"/>
        <end position="643"/>
    </location>
</feature>
<dbReference type="EMBL" id="BQNB010015908">
    <property type="protein sequence ID" value="GJT45514.1"/>
    <property type="molecule type" value="Genomic_DNA"/>
</dbReference>
<dbReference type="CDD" id="cd09272">
    <property type="entry name" value="RNase_HI_RT_Ty1"/>
    <property type="match status" value="1"/>
</dbReference>
<feature type="compositionally biased region" description="Low complexity" evidence="1">
    <location>
        <begin position="258"/>
        <end position="280"/>
    </location>
</feature>
<feature type="region of interest" description="Disordered" evidence="1">
    <location>
        <begin position="152"/>
        <end position="175"/>
    </location>
</feature>
<gene>
    <name evidence="3" type="ORF">Tco_0954229</name>
</gene>
<keyword evidence="2" id="KW-0472">Membrane</keyword>
<reference evidence="3" key="1">
    <citation type="journal article" date="2022" name="Int. J. Mol. Sci.">
        <title>Draft Genome of Tanacetum Coccineum: Genomic Comparison of Closely Related Tanacetum-Family Plants.</title>
        <authorList>
            <person name="Yamashiro T."/>
            <person name="Shiraishi A."/>
            <person name="Nakayama K."/>
            <person name="Satake H."/>
        </authorList>
    </citation>
    <scope>NUCLEOTIDE SEQUENCE</scope>
</reference>
<evidence type="ECO:0000313" key="4">
    <source>
        <dbReference type="Proteomes" id="UP001151760"/>
    </source>
</evidence>
<reference evidence="3" key="2">
    <citation type="submission" date="2022-01" db="EMBL/GenBank/DDBJ databases">
        <authorList>
            <person name="Yamashiro T."/>
            <person name="Shiraishi A."/>
            <person name="Satake H."/>
            <person name="Nakayama K."/>
        </authorList>
    </citation>
    <scope>NUCLEOTIDE SEQUENCE</scope>
</reference>
<proteinExistence type="predicted"/>
<accession>A0ABQ5E310</accession>
<feature type="transmembrane region" description="Helical" evidence="2">
    <location>
        <begin position="26"/>
        <end position="46"/>
    </location>
</feature>
<evidence type="ECO:0000313" key="3">
    <source>
        <dbReference type="EMBL" id="GJT45514.1"/>
    </source>
</evidence>
<keyword evidence="2" id="KW-0812">Transmembrane</keyword>
<organism evidence="3 4">
    <name type="scientific">Tanacetum coccineum</name>
    <dbReference type="NCBI Taxonomy" id="301880"/>
    <lineage>
        <taxon>Eukaryota</taxon>
        <taxon>Viridiplantae</taxon>
        <taxon>Streptophyta</taxon>
        <taxon>Embryophyta</taxon>
        <taxon>Tracheophyta</taxon>
        <taxon>Spermatophyta</taxon>
        <taxon>Magnoliopsida</taxon>
        <taxon>eudicotyledons</taxon>
        <taxon>Gunneridae</taxon>
        <taxon>Pentapetalae</taxon>
        <taxon>asterids</taxon>
        <taxon>campanulids</taxon>
        <taxon>Asterales</taxon>
        <taxon>Asteraceae</taxon>
        <taxon>Asteroideae</taxon>
        <taxon>Anthemideae</taxon>
        <taxon>Anthemidinae</taxon>
        <taxon>Tanacetum</taxon>
    </lineage>
</organism>